<evidence type="ECO:0000256" key="2">
    <source>
        <dbReference type="ARBA" id="ARBA00010610"/>
    </source>
</evidence>
<feature type="domain" description="DNA-binding protein H-NS-like C-terminal" evidence="7">
    <location>
        <begin position="88"/>
        <end position="134"/>
    </location>
</feature>
<dbReference type="Gene3D" id="4.10.430.10">
    <property type="entry name" value="Histone-like protein H-NS, C-terminal domain"/>
    <property type="match status" value="1"/>
</dbReference>
<evidence type="ECO:0000313" key="8">
    <source>
        <dbReference type="EMBL" id="MCV2401663.1"/>
    </source>
</evidence>
<evidence type="ECO:0000259" key="7">
    <source>
        <dbReference type="SMART" id="SM00528"/>
    </source>
</evidence>
<dbReference type="InterPro" id="IPR001801">
    <property type="entry name" value="Histone_HNS"/>
</dbReference>
<dbReference type="RefSeq" id="WP_263529037.1">
    <property type="nucleotide sequence ID" value="NZ_JAOVZB010000001.1"/>
</dbReference>
<dbReference type="Gene3D" id="1.10.287.1050">
    <property type="entry name" value="H-NS histone-like proteins"/>
    <property type="match status" value="1"/>
</dbReference>
<dbReference type="SUPFAM" id="SSF81273">
    <property type="entry name" value="H-NS histone-like proteins"/>
    <property type="match status" value="2"/>
</dbReference>
<dbReference type="Pfam" id="PF22470">
    <property type="entry name" value="Histone_HNS_N"/>
    <property type="match status" value="1"/>
</dbReference>
<comment type="similarity">
    <text evidence="2 5">Belongs to the histone-like protein H-NS family.</text>
</comment>
<dbReference type="PANTHER" id="PTHR38097:SF2">
    <property type="entry name" value="DNA-BINDING PROTEIN STPA"/>
    <property type="match status" value="1"/>
</dbReference>
<keyword evidence="6" id="KW-0175">Coiled coil</keyword>
<feature type="coiled-coil region" evidence="6">
    <location>
        <begin position="23"/>
        <end position="62"/>
    </location>
</feature>
<comment type="subcellular location">
    <subcellularLocation>
        <location evidence="1">Cytoplasm</location>
        <location evidence="1">Nucleoid</location>
    </subcellularLocation>
</comment>
<evidence type="ECO:0000256" key="6">
    <source>
        <dbReference type="SAM" id="Coils"/>
    </source>
</evidence>
<evidence type="ECO:0000256" key="4">
    <source>
        <dbReference type="ARBA" id="ARBA00023125"/>
    </source>
</evidence>
<dbReference type="InterPro" id="IPR027454">
    <property type="entry name" value="Histone_HNS_N"/>
</dbReference>
<dbReference type="SMART" id="SM00528">
    <property type="entry name" value="HNS"/>
    <property type="match status" value="1"/>
</dbReference>
<evidence type="ECO:0000313" key="9">
    <source>
        <dbReference type="Proteomes" id="UP001209713"/>
    </source>
</evidence>
<sequence length="135" mass="14581">MSLLLELAGNKAKARAAAKELSIPQLENLIAGFNKALEKAKEEEAALEAEKAQKTARAAEIADLIVNSGLTVEEIVALSTPKTSKAGAKKGNTVEPKYRLTVDGETYEWTGRGRTPKVFQEYFDAGNSRDSVTIK</sequence>
<organism evidence="8 9">
    <name type="scientific">Marinomonas sargassi</name>
    <dbReference type="NCBI Taxonomy" id="2984494"/>
    <lineage>
        <taxon>Bacteria</taxon>
        <taxon>Pseudomonadati</taxon>
        <taxon>Pseudomonadota</taxon>
        <taxon>Gammaproteobacteria</taxon>
        <taxon>Oceanospirillales</taxon>
        <taxon>Oceanospirillaceae</taxon>
        <taxon>Marinomonas</taxon>
    </lineage>
</organism>
<dbReference type="Pfam" id="PF00816">
    <property type="entry name" value="Histone_HNS"/>
    <property type="match status" value="1"/>
</dbReference>
<evidence type="ECO:0000256" key="5">
    <source>
        <dbReference type="PIRNR" id="PIRNR002096"/>
    </source>
</evidence>
<dbReference type="InterPro" id="IPR037150">
    <property type="entry name" value="H-NS_C_dom_sf"/>
</dbReference>
<comment type="caution">
    <text evidence="8">The sequence shown here is derived from an EMBL/GenBank/DDBJ whole genome shotgun (WGS) entry which is preliminary data.</text>
</comment>
<dbReference type="PANTHER" id="PTHR38097">
    <property type="match status" value="1"/>
</dbReference>
<reference evidence="8 9" key="1">
    <citation type="submission" date="2022-10" db="EMBL/GenBank/DDBJ databases">
        <title>Marinomonas transparenta sp. nov. and Marinomonas sargassi sp. nov., isolated from marine alga (Sargassum natans (L.) Gaillon).</title>
        <authorList>
            <person name="Wang Y."/>
        </authorList>
    </citation>
    <scope>NUCLEOTIDE SEQUENCE [LARGE SCALE GENOMIC DNA]</scope>
    <source>
        <strain evidence="8 9">C2222</strain>
    </source>
</reference>
<dbReference type="EMBL" id="JAOVZB010000001">
    <property type="protein sequence ID" value="MCV2401663.1"/>
    <property type="molecule type" value="Genomic_DNA"/>
</dbReference>
<dbReference type="Proteomes" id="UP001209713">
    <property type="component" value="Unassembled WGS sequence"/>
</dbReference>
<evidence type="ECO:0000256" key="1">
    <source>
        <dbReference type="ARBA" id="ARBA00004453"/>
    </source>
</evidence>
<keyword evidence="9" id="KW-1185">Reference proteome</keyword>
<dbReference type="InterPro" id="IPR054180">
    <property type="entry name" value="H-NS-like_N"/>
</dbReference>
<evidence type="ECO:0000256" key="3">
    <source>
        <dbReference type="ARBA" id="ARBA00022490"/>
    </source>
</evidence>
<dbReference type="PIRSF" id="PIRSF002096">
    <property type="entry name" value="HnS"/>
    <property type="match status" value="1"/>
</dbReference>
<name>A0ABT2YP44_9GAMM</name>
<proteinExistence type="inferred from homology"/>
<gene>
    <name evidence="8" type="ORF">OFY17_02085</name>
</gene>
<accession>A0ABT2YP44</accession>
<keyword evidence="3" id="KW-0963">Cytoplasm</keyword>
<protein>
    <recommendedName>
        <fullName evidence="5">DNA-binding protein</fullName>
    </recommendedName>
</protein>
<dbReference type="InterPro" id="IPR027444">
    <property type="entry name" value="H-NS_C_dom"/>
</dbReference>
<keyword evidence="4 5" id="KW-0238">DNA-binding</keyword>